<dbReference type="Gene3D" id="3.30.200.20">
    <property type="entry name" value="Phosphorylase Kinase, domain 1"/>
    <property type="match status" value="1"/>
</dbReference>
<keyword evidence="3" id="KW-1185">Reference proteome</keyword>
<dbReference type="InterPro" id="IPR002575">
    <property type="entry name" value="Aminoglycoside_PTrfase"/>
</dbReference>
<dbReference type="Gene3D" id="3.90.1200.10">
    <property type="match status" value="1"/>
</dbReference>
<accession>A0A7D8V3C8</accession>
<organism evidence="2 3">
    <name type="scientific">Vanrija humicola</name>
    <name type="common">Yeast</name>
    <name type="synonym">Cryptococcus humicola</name>
    <dbReference type="NCBI Taxonomy" id="5417"/>
    <lineage>
        <taxon>Eukaryota</taxon>
        <taxon>Fungi</taxon>
        <taxon>Dikarya</taxon>
        <taxon>Basidiomycota</taxon>
        <taxon>Agaricomycotina</taxon>
        <taxon>Tremellomycetes</taxon>
        <taxon>Trichosporonales</taxon>
        <taxon>Trichosporonaceae</taxon>
        <taxon>Vanrija</taxon>
    </lineage>
</organism>
<dbReference type="InterPro" id="IPR011009">
    <property type="entry name" value="Kinase-like_dom_sf"/>
</dbReference>
<evidence type="ECO:0000259" key="1">
    <source>
        <dbReference type="Pfam" id="PF01636"/>
    </source>
</evidence>
<evidence type="ECO:0000313" key="2">
    <source>
        <dbReference type="EMBL" id="TXT12818.1"/>
    </source>
</evidence>
<name>A0A7D8V3C8_VANHU</name>
<reference evidence="2 3" key="1">
    <citation type="journal article" date="2019" name="PLoS Genet.">
        <title>Convergent evolution of linked mating-type loci in basidiomycete fungi.</title>
        <authorList>
            <person name="Sun S."/>
            <person name="Coelho M.A."/>
            <person name="Heitman J."/>
            <person name="Nowrousian M."/>
        </authorList>
    </citation>
    <scope>NUCLEOTIDE SEQUENCE [LARGE SCALE GENOMIC DNA]</scope>
    <source>
        <strain evidence="2 3">CBS 4282</strain>
    </source>
</reference>
<dbReference type="EMBL" id="QKWK01000003">
    <property type="protein sequence ID" value="TXT12818.1"/>
    <property type="molecule type" value="Genomic_DNA"/>
</dbReference>
<dbReference type="PANTHER" id="PTHR47829:SF1">
    <property type="entry name" value="HAD FAMILY PHOSPHATASE"/>
    <property type="match status" value="1"/>
</dbReference>
<comment type="caution">
    <text evidence="2">The sequence shown here is derived from an EMBL/GenBank/DDBJ whole genome shotgun (WGS) entry which is preliminary data.</text>
</comment>
<protein>
    <recommendedName>
        <fullName evidence="1">Aminoglycoside phosphotransferase domain-containing protein</fullName>
    </recommendedName>
</protein>
<dbReference type="CDD" id="cd05154">
    <property type="entry name" value="ACAD10_11_N-like"/>
    <property type="match status" value="1"/>
</dbReference>
<sequence length="425" mass="46444">MAVPGTRPKDGQAYGDVRAPLSLDKLQPFLEKNVDGFAGPITVKQFGFGQSNPTYLLQTPAKSYVLRRAPLGPLLSKTAHRVDREFLVLEALNKFNARLPKDTPPERFVPVPQVYALCMDPEVAGSPFYIMEFLKGRIFTDVQIPDLPEEERFACWRSAVQSLALLGSIPVSALGLPASFAPDPIKKPYFPRQVVGMHRVSDAQSQAPVPGNPGGILGPVWGADELWPYYEQGSKAVSAAEVQHGASLVHGDYKLDNLVFHPTEPRVIGILDWELCTLGSPLADLGNMLIPFSFPPVSDADKAELTKNNKTSGTSNLVLGLKGLSSAQTGVPTSDVLEQWWVAGMNEGYLWHAPIPAPRQWPNRRFEWVRSWMLFRLAVIAQGIAARAALGQASSASASVDRAPFDFFGKMAYQARGEPEVTAKL</sequence>
<evidence type="ECO:0000313" key="3">
    <source>
        <dbReference type="Proteomes" id="UP000473826"/>
    </source>
</evidence>
<feature type="domain" description="Aminoglycoside phosphotransferase" evidence="1">
    <location>
        <begin position="42"/>
        <end position="295"/>
    </location>
</feature>
<dbReference type="Proteomes" id="UP000473826">
    <property type="component" value="Unassembled WGS sequence"/>
</dbReference>
<gene>
    <name evidence="2" type="ORF">VHUM_01219</name>
</gene>
<dbReference type="AlphaFoldDB" id="A0A7D8V3C8"/>
<dbReference type="PANTHER" id="PTHR47829">
    <property type="entry name" value="HYDROLASE, PUTATIVE (AFU_ORTHOLOGUE AFUA_1G12880)-RELATED"/>
    <property type="match status" value="1"/>
</dbReference>
<dbReference type="SUPFAM" id="SSF56112">
    <property type="entry name" value="Protein kinase-like (PK-like)"/>
    <property type="match status" value="1"/>
</dbReference>
<dbReference type="Pfam" id="PF01636">
    <property type="entry name" value="APH"/>
    <property type="match status" value="1"/>
</dbReference>
<dbReference type="InterPro" id="IPR052898">
    <property type="entry name" value="ACAD10-like"/>
</dbReference>
<dbReference type="OrthoDB" id="191037at2759"/>
<dbReference type="InterPro" id="IPR041726">
    <property type="entry name" value="ACAD10_11_N"/>
</dbReference>
<proteinExistence type="predicted"/>